<comment type="caution">
    <text evidence="2">The sequence shown here is derived from an EMBL/GenBank/DDBJ whole genome shotgun (WGS) entry which is preliminary data.</text>
</comment>
<dbReference type="Proteomes" id="UP001634747">
    <property type="component" value="Unassembled WGS sequence"/>
</dbReference>
<dbReference type="SUPFAM" id="SSF51556">
    <property type="entry name" value="Metallo-dependent hydrolases"/>
    <property type="match status" value="1"/>
</dbReference>
<protein>
    <recommendedName>
        <fullName evidence="4">Amidohydrolase</fullName>
    </recommendedName>
</protein>
<organism evidence="2 3">
    <name type="scientific">Terriglobus aquaticus</name>
    <dbReference type="NCBI Taxonomy" id="940139"/>
    <lineage>
        <taxon>Bacteria</taxon>
        <taxon>Pseudomonadati</taxon>
        <taxon>Acidobacteriota</taxon>
        <taxon>Terriglobia</taxon>
        <taxon>Terriglobales</taxon>
        <taxon>Acidobacteriaceae</taxon>
        <taxon>Terriglobus</taxon>
    </lineage>
</organism>
<name>A0ABW9KPX5_9BACT</name>
<keyword evidence="1" id="KW-0732">Signal</keyword>
<evidence type="ECO:0000313" key="2">
    <source>
        <dbReference type="EMBL" id="MFN2977213.1"/>
    </source>
</evidence>
<dbReference type="EMBL" id="JBJYXY010000001">
    <property type="protein sequence ID" value="MFN2977213.1"/>
    <property type="molecule type" value="Genomic_DNA"/>
</dbReference>
<keyword evidence="3" id="KW-1185">Reference proteome</keyword>
<evidence type="ECO:0000313" key="3">
    <source>
        <dbReference type="Proteomes" id="UP001634747"/>
    </source>
</evidence>
<reference evidence="2 3" key="1">
    <citation type="submission" date="2024-12" db="EMBL/GenBank/DDBJ databases">
        <authorList>
            <person name="Lee Y."/>
        </authorList>
    </citation>
    <scope>NUCLEOTIDE SEQUENCE [LARGE SCALE GENOMIC DNA]</scope>
    <source>
        <strain evidence="2 3">03SUJ4</strain>
    </source>
</reference>
<accession>A0ABW9KPX5</accession>
<gene>
    <name evidence="2" type="ORF">ACK2TP_15690</name>
</gene>
<dbReference type="InterPro" id="IPR032466">
    <property type="entry name" value="Metal_Hydrolase"/>
</dbReference>
<sequence>MSWKHQRFASLALLVCATVFAQQPAPIIDVHVHANPVDSAGPPPSAICAPYDRWPAWDPKDGMQNYAGVVAVHPPCAKPLLSPRTDAELMQQTLQILKARNITALVSGPRADVARWNQADPQRALPTLYFNVKTGKPTVEQLRELVKQTHQVAFAEIDNQYLGIGADDPRMEP</sequence>
<evidence type="ECO:0000256" key="1">
    <source>
        <dbReference type="SAM" id="SignalP"/>
    </source>
</evidence>
<dbReference type="RefSeq" id="WP_263414617.1">
    <property type="nucleotide sequence ID" value="NZ_BAABBH010000001.1"/>
</dbReference>
<evidence type="ECO:0008006" key="4">
    <source>
        <dbReference type="Google" id="ProtNLM"/>
    </source>
</evidence>
<feature type="signal peptide" evidence="1">
    <location>
        <begin position="1"/>
        <end position="21"/>
    </location>
</feature>
<feature type="chain" id="PRO_5046245761" description="Amidohydrolase" evidence="1">
    <location>
        <begin position="22"/>
        <end position="173"/>
    </location>
</feature>
<proteinExistence type="predicted"/>